<evidence type="ECO:0000256" key="4">
    <source>
        <dbReference type="ARBA" id="ARBA00022692"/>
    </source>
</evidence>
<dbReference type="InterPro" id="IPR052518">
    <property type="entry name" value="CHR_Transporter"/>
</dbReference>
<comment type="subcellular location">
    <subcellularLocation>
        <location evidence="1">Cell membrane</location>
        <topology evidence="1">Multi-pass membrane protein</topology>
    </subcellularLocation>
</comment>
<name>A0ABZ2LDF6_9BACT</name>
<organism evidence="8 9">
    <name type="scientific">Pendulispora rubella</name>
    <dbReference type="NCBI Taxonomy" id="2741070"/>
    <lineage>
        <taxon>Bacteria</taxon>
        <taxon>Pseudomonadati</taxon>
        <taxon>Myxococcota</taxon>
        <taxon>Myxococcia</taxon>
        <taxon>Myxococcales</taxon>
        <taxon>Sorangiineae</taxon>
        <taxon>Pendulisporaceae</taxon>
        <taxon>Pendulispora</taxon>
    </lineage>
</organism>
<keyword evidence="4 7" id="KW-0812">Transmembrane</keyword>
<feature type="transmembrane region" description="Helical" evidence="7">
    <location>
        <begin position="321"/>
        <end position="341"/>
    </location>
</feature>
<evidence type="ECO:0000256" key="7">
    <source>
        <dbReference type="SAM" id="Phobius"/>
    </source>
</evidence>
<gene>
    <name evidence="8" type="ORF">LVJ94_05880</name>
</gene>
<feature type="transmembrane region" description="Helical" evidence="7">
    <location>
        <begin position="150"/>
        <end position="182"/>
    </location>
</feature>
<dbReference type="InterPro" id="IPR003370">
    <property type="entry name" value="Chromate_transpt"/>
</dbReference>
<feature type="transmembrane region" description="Helical" evidence="7">
    <location>
        <begin position="259"/>
        <end position="284"/>
    </location>
</feature>
<evidence type="ECO:0000256" key="3">
    <source>
        <dbReference type="ARBA" id="ARBA00022475"/>
    </source>
</evidence>
<feature type="transmembrane region" description="Helical" evidence="7">
    <location>
        <begin position="191"/>
        <end position="213"/>
    </location>
</feature>
<keyword evidence="9" id="KW-1185">Reference proteome</keyword>
<feature type="transmembrane region" description="Helical" evidence="7">
    <location>
        <begin position="290"/>
        <end position="309"/>
    </location>
</feature>
<evidence type="ECO:0000256" key="1">
    <source>
        <dbReference type="ARBA" id="ARBA00004651"/>
    </source>
</evidence>
<keyword evidence="6 7" id="KW-0472">Membrane</keyword>
<evidence type="ECO:0000256" key="5">
    <source>
        <dbReference type="ARBA" id="ARBA00022989"/>
    </source>
</evidence>
<keyword evidence="3" id="KW-1003">Cell membrane</keyword>
<feature type="transmembrane region" description="Helical" evidence="7">
    <location>
        <begin position="121"/>
        <end position="138"/>
    </location>
</feature>
<reference evidence="8" key="1">
    <citation type="submission" date="2021-12" db="EMBL/GenBank/DDBJ databases">
        <title>Discovery of the Pendulisporaceae a myxobacterial family with distinct sporulation behavior and unique specialized metabolism.</title>
        <authorList>
            <person name="Garcia R."/>
            <person name="Popoff A."/>
            <person name="Bader C.D."/>
            <person name="Loehr J."/>
            <person name="Walesch S."/>
            <person name="Walt C."/>
            <person name="Boldt J."/>
            <person name="Bunk B."/>
            <person name="Haeckl F.J.F.P.J."/>
            <person name="Gunesch A.P."/>
            <person name="Birkelbach J."/>
            <person name="Nuebel U."/>
            <person name="Pietschmann T."/>
            <person name="Bach T."/>
            <person name="Mueller R."/>
        </authorList>
    </citation>
    <scope>NUCLEOTIDE SEQUENCE</scope>
    <source>
        <strain evidence="8">MSr11367</strain>
    </source>
</reference>
<accession>A0ABZ2LDF6</accession>
<dbReference type="PANTHER" id="PTHR43663:SF1">
    <property type="entry name" value="CHROMATE TRANSPORTER"/>
    <property type="match status" value="1"/>
</dbReference>
<evidence type="ECO:0000256" key="6">
    <source>
        <dbReference type="ARBA" id="ARBA00023136"/>
    </source>
</evidence>
<evidence type="ECO:0000256" key="2">
    <source>
        <dbReference type="ARBA" id="ARBA00005262"/>
    </source>
</evidence>
<dbReference type="RefSeq" id="WP_394836419.1">
    <property type="nucleotide sequence ID" value="NZ_CP089929.1"/>
</dbReference>
<comment type="similarity">
    <text evidence="2">Belongs to the chromate ion transporter (CHR) (TC 2.A.51) family.</text>
</comment>
<dbReference type="NCBIfam" id="TIGR00937">
    <property type="entry name" value="2A51"/>
    <property type="match status" value="1"/>
</dbReference>
<keyword evidence="5 7" id="KW-1133">Transmembrane helix</keyword>
<sequence>MDDSSSGKPESYSLRALALYFLRLGALGFGGPIALAGYMQRDLVERQRWITKDEYVEGLALAQLAPGPLAAQLATYLGWVRGGVFGATLISIAFIVPSFLMVVALSAAYLRFGGLVWMQGLFYGIGAAVIAIIARSVFKLAKMTLAKDRLLWAVFAINAVVTAWTESEIVWLFLASGVLLFFQRGRPTGPLAAPGVSAFFPVDMLVTGLSGAASSETLWRIGLFFAEGGAVVFGSGLAIVPFLHGGVVNEHHWLTERQFLDAVAVAMITPGPVVITVAFIGYLVAGPLGAAVAALGVFLPCYLFVIIPAPYFKRYAKNPSIAAFVAGVTAAATGAIAGAGFVLGRRALLDVPTVAMAAVTLLALVKLKKAPEPLVILGAGAAGLLLRGFS</sequence>
<dbReference type="InterPro" id="IPR014047">
    <property type="entry name" value="Chr_Tranpt_l_chain"/>
</dbReference>
<feature type="transmembrane region" description="Helical" evidence="7">
    <location>
        <begin position="20"/>
        <end position="38"/>
    </location>
</feature>
<dbReference type="PIRSF" id="PIRSF004810">
    <property type="entry name" value="ChrA"/>
    <property type="match status" value="1"/>
</dbReference>
<evidence type="ECO:0000313" key="8">
    <source>
        <dbReference type="EMBL" id="WXB06762.1"/>
    </source>
</evidence>
<feature type="transmembrane region" description="Helical" evidence="7">
    <location>
        <begin position="219"/>
        <end position="247"/>
    </location>
</feature>
<protein>
    <submittedName>
        <fullName evidence="8">Chromate transporter</fullName>
    </submittedName>
</protein>
<feature type="transmembrane region" description="Helical" evidence="7">
    <location>
        <begin position="85"/>
        <end position="109"/>
    </location>
</feature>
<proteinExistence type="inferred from homology"/>
<dbReference type="Proteomes" id="UP001374803">
    <property type="component" value="Chromosome"/>
</dbReference>
<dbReference type="PANTHER" id="PTHR43663">
    <property type="entry name" value="CHROMATE TRANSPORT PROTEIN-RELATED"/>
    <property type="match status" value="1"/>
</dbReference>
<dbReference type="EMBL" id="CP089983">
    <property type="protein sequence ID" value="WXB06762.1"/>
    <property type="molecule type" value="Genomic_DNA"/>
</dbReference>
<dbReference type="Pfam" id="PF02417">
    <property type="entry name" value="Chromate_transp"/>
    <property type="match status" value="2"/>
</dbReference>
<evidence type="ECO:0000313" key="9">
    <source>
        <dbReference type="Proteomes" id="UP001374803"/>
    </source>
</evidence>